<protein>
    <submittedName>
        <fullName evidence="1">Uncharacterized protein</fullName>
    </submittedName>
</protein>
<evidence type="ECO:0000313" key="2">
    <source>
        <dbReference type="Proteomes" id="UP000886653"/>
    </source>
</evidence>
<sequence>MVSARIDHIDNILLVLRVEVWVQLGVTGLRQVTHLATSIPLHVDSYIDLAPPGLELPSSSFFDGSSPSSRVRERDEQVADELLSRRLEALGWPRTRIISEEPVPEGMDLEKIIHVTAIARRNSFLTFGKPNRRSTVVSHSCGFILPPLSASNSRVLLRLRSCDILQSYVSSYGISISPLSLFRIA</sequence>
<dbReference type="AlphaFoldDB" id="A0A9P6NI26"/>
<dbReference type="EMBL" id="MU167292">
    <property type="protein sequence ID" value="KAG0144572.1"/>
    <property type="molecule type" value="Genomic_DNA"/>
</dbReference>
<reference evidence="1" key="1">
    <citation type="submission" date="2013-11" db="EMBL/GenBank/DDBJ databases">
        <title>Genome sequence of the fusiform rust pathogen reveals effectors for host alternation and coevolution with pine.</title>
        <authorList>
            <consortium name="DOE Joint Genome Institute"/>
            <person name="Smith K."/>
            <person name="Pendleton A."/>
            <person name="Kubisiak T."/>
            <person name="Anderson C."/>
            <person name="Salamov A."/>
            <person name="Aerts A."/>
            <person name="Riley R."/>
            <person name="Clum A."/>
            <person name="Lindquist E."/>
            <person name="Ence D."/>
            <person name="Campbell M."/>
            <person name="Kronenberg Z."/>
            <person name="Feau N."/>
            <person name="Dhillon B."/>
            <person name="Hamelin R."/>
            <person name="Burleigh J."/>
            <person name="Smith J."/>
            <person name="Yandell M."/>
            <person name="Nelson C."/>
            <person name="Grigoriev I."/>
            <person name="Davis J."/>
        </authorList>
    </citation>
    <scope>NUCLEOTIDE SEQUENCE</scope>
    <source>
        <strain evidence="1">G11</strain>
    </source>
</reference>
<comment type="caution">
    <text evidence="1">The sequence shown here is derived from an EMBL/GenBank/DDBJ whole genome shotgun (WGS) entry which is preliminary data.</text>
</comment>
<keyword evidence="2" id="KW-1185">Reference proteome</keyword>
<gene>
    <name evidence="1" type="ORF">CROQUDRAFT_94827</name>
</gene>
<organism evidence="1 2">
    <name type="scientific">Cronartium quercuum f. sp. fusiforme G11</name>
    <dbReference type="NCBI Taxonomy" id="708437"/>
    <lineage>
        <taxon>Eukaryota</taxon>
        <taxon>Fungi</taxon>
        <taxon>Dikarya</taxon>
        <taxon>Basidiomycota</taxon>
        <taxon>Pucciniomycotina</taxon>
        <taxon>Pucciniomycetes</taxon>
        <taxon>Pucciniales</taxon>
        <taxon>Coleosporiaceae</taxon>
        <taxon>Cronartium</taxon>
    </lineage>
</organism>
<proteinExistence type="predicted"/>
<evidence type="ECO:0000313" key="1">
    <source>
        <dbReference type="EMBL" id="KAG0144572.1"/>
    </source>
</evidence>
<name>A0A9P6NI26_9BASI</name>
<dbReference type="Proteomes" id="UP000886653">
    <property type="component" value="Unassembled WGS sequence"/>
</dbReference>
<accession>A0A9P6NI26</accession>